<evidence type="ECO:0000256" key="1">
    <source>
        <dbReference type="SAM" id="MobiDB-lite"/>
    </source>
</evidence>
<dbReference type="AlphaFoldDB" id="A0A3S5FBV7"/>
<feature type="compositionally biased region" description="Pro residues" evidence="1">
    <location>
        <begin position="203"/>
        <end position="217"/>
    </location>
</feature>
<feature type="region of interest" description="Disordered" evidence="1">
    <location>
        <begin position="137"/>
        <end position="469"/>
    </location>
</feature>
<evidence type="ECO:0000313" key="3">
    <source>
        <dbReference type="Proteomes" id="UP000784294"/>
    </source>
</evidence>
<proteinExistence type="predicted"/>
<protein>
    <submittedName>
        <fullName evidence="2">Uncharacterized protein</fullName>
    </submittedName>
</protein>
<dbReference type="Proteomes" id="UP000784294">
    <property type="component" value="Unassembled WGS sequence"/>
</dbReference>
<gene>
    <name evidence="2" type="ORF">PXEA_LOCUS2017</name>
</gene>
<feature type="compositionally biased region" description="Low complexity" evidence="1">
    <location>
        <begin position="142"/>
        <end position="185"/>
    </location>
</feature>
<evidence type="ECO:0000313" key="2">
    <source>
        <dbReference type="EMBL" id="VEL08577.1"/>
    </source>
</evidence>
<feature type="compositionally biased region" description="Pro residues" evidence="1">
    <location>
        <begin position="366"/>
        <end position="383"/>
    </location>
</feature>
<dbReference type="EMBL" id="CAAALY010004298">
    <property type="protein sequence ID" value="VEL08577.1"/>
    <property type="molecule type" value="Genomic_DNA"/>
</dbReference>
<feature type="compositionally biased region" description="Basic and acidic residues" evidence="1">
    <location>
        <begin position="245"/>
        <end position="276"/>
    </location>
</feature>
<feature type="compositionally biased region" description="Basic and acidic residues" evidence="1">
    <location>
        <begin position="220"/>
        <end position="237"/>
    </location>
</feature>
<reference evidence="2" key="1">
    <citation type="submission" date="2018-11" db="EMBL/GenBank/DDBJ databases">
        <authorList>
            <consortium name="Pathogen Informatics"/>
        </authorList>
    </citation>
    <scope>NUCLEOTIDE SEQUENCE</scope>
</reference>
<feature type="compositionally biased region" description="Basic and acidic residues" evidence="1">
    <location>
        <begin position="297"/>
        <end position="349"/>
    </location>
</feature>
<organism evidence="2 3">
    <name type="scientific">Protopolystoma xenopodis</name>
    <dbReference type="NCBI Taxonomy" id="117903"/>
    <lineage>
        <taxon>Eukaryota</taxon>
        <taxon>Metazoa</taxon>
        <taxon>Spiralia</taxon>
        <taxon>Lophotrochozoa</taxon>
        <taxon>Platyhelminthes</taxon>
        <taxon>Monogenea</taxon>
        <taxon>Polyopisthocotylea</taxon>
        <taxon>Polystomatidea</taxon>
        <taxon>Polystomatidae</taxon>
        <taxon>Protopolystoma</taxon>
    </lineage>
</organism>
<sequence>MLRHTKLLSFESVFIDDKDDVAFSRSSTELIEIPGLNEGPVTDLNLADSLGFVSAGEERERARQRQTKTIPKDFIANWASTRVAAMPGLMMNSSAATGSGGGGPQLAGPNSVSTDVAMAMMAAAAAAAAAAASVSHLPPRYPRSSGGPSHSQPPVSPPTHQQHPSHSHPTLSTSLPIPSSQTTPSKLPPSSGHSPQAPAPATIQPPSPAQPSQPPQPVGYRDRLPEPPPDRGFREKQLPLVPEFLHQERREEGFPLRRPDEREHDFYNGADADYRNQRPLPEYPPQNRRHPGPPPPFRDDWESSGRFEDVRSRPYPPELRETYRNSTDRDERYHPFSDEDWRDRWRNGDAPRPPRPHHDSGYSRSGPPPEPPYRQQGPPPPSHSHPQIHFRNDTSPLSGPPPPPSSSVSHSRHFGHFPPEPHGPGGGGLPPGFSGPGPQKRPLPPDHHPNKFQRNAPGAPGPRWSDSDW</sequence>
<keyword evidence="3" id="KW-1185">Reference proteome</keyword>
<comment type="caution">
    <text evidence="2">The sequence shown here is derived from an EMBL/GenBank/DDBJ whole genome shotgun (WGS) entry which is preliminary data.</text>
</comment>
<name>A0A3S5FBV7_9PLAT</name>
<accession>A0A3S5FBV7</accession>